<dbReference type="PANTHER" id="PTHR47506">
    <property type="entry name" value="TRANSCRIPTIONAL REGULATORY PROTEIN"/>
    <property type="match status" value="1"/>
</dbReference>
<evidence type="ECO:0000256" key="2">
    <source>
        <dbReference type="ARBA" id="ARBA00023163"/>
    </source>
</evidence>
<name>B2T936_PARPJ</name>
<evidence type="ECO:0000313" key="5">
    <source>
        <dbReference type="Proteomes" id="UP000001739"/>
    </source>
</evidence>
<dbReference type="SUPFAM" id="SSF48498">
    <property type="entry name" value="Tetracyclin repressor-like, C-terminal domain"/>
    <property type="match status" value="1"/>
</dbReference>
<keyword evidence="2" id="KW-0804">Transcription</keyword>
<dbReference type="Gene3D" id="1.10.357.10">
    <property type="entry name" value="Tetracycline Repressor, domain 2"/>
    <property type="match status" value="1"/>
</dbReference>
<dbReference type="STRING" id="398527.Bphyt_6640"/>
<dbReference type="eggNOG" id="COG1309">
    <property type="taxonomic scope" value="Bacteria"/>
</dbReference>
<dbReference type="InterPro" id="IPR011075">
    <property type="entry name" value="TetR_C"/>
</dbReference>
<dbReference type="Pfam" id="PF16925">
    <property type="entry name" value="TetR_C_13"/>
    <property type="match status" value="1"/>
</dbReference>
<accession>B2T936</accession>
<reference evidence="4 5" key="1">
    <citation type="journal article" date="2011" name="J. Bacteriol.">
        <title>Complete genome sequence of the plant growth-promoting endophyte Burkholderia phytofirmans strain PsJN.</title>
        <authorList>
            <person name="Weilharter A."/>
            <person name="Mitter B."/>
            <person name="Shin M.V."/>
            <person name="Chain P.S."/>
            <person name="Nowak J."/>
            <person name="Sessitsch A."/>
        </authorList>
    </citation>
    <scope>NUCLEOTIDE SEQUENCE [LARGE SCALE GENOMIC DNA]</scope>
    <source>
        <strain evidence="5">DSM 17436 / LMG 22146 / PsJN</strain>
    </source>
</reference>
<sequence length="300" mass="32574">MTVAAIVRSKLLGQSLDATALAGASWPHCVSNSLMHAVRPPVSCRAAGPADDNSTREYALLLRRHRHNRRDAPAVSGSHCRFIDEKRRGLCRRFRSAHRDPSGCVQLCDVSTQRNHADLRDVGLELPHALEVFLEMQRFGDKDGLFRDALSVYTERVLRRMNSARVDSARESVAAILRDFLPKPAASRRPAGCLLSRSTAELLDLAAAGKTTALAGVARQREIFADLLRQGVTNGEVAPGTDVDAFAWYYLGVLQAVLNLPQAGASGDALGSIIDVAMSAWPEADKRGSRNKGKAERRGG</sequence>
<protein>
    <recommendedName>
        <fullName evidence="3">Tetracyclin repressor-like C-terminal domain-containing protein</fullName>
    </recommendedName>
</protein>
<gene>
    <name evidence="4" type="ordered locus">Bphyt_6640</name>
</gene>
<feature type="domain" description="Tetracyclin repressor-like C-terminal" evidence="3">
    <location>
        <begin position="174"/>
        <end position="263"/>
    </location>
</feature>
<dbReference type="Proteomes" id="UP000001739">
    <property type="component" value="Chromosome 2"/>
</dbReference>
<dbReference type="AlphaFoldDB" id="B2T936"/>
<evidence type="ECO:0000256" key="1">
    <source>
        <dbReference type="ARBA" id="ARBA00023015"/>
    </source>
</evidence>
<organism evidence="4 5">
    <name type="scientific">Paraburkholderia phytofirmans (strain DSM 17436 / LMG 22146 / PsJN)</name>
    <name type="common">Burkholderia phytofirmans</name>
    <dbReference type="NCBI Taxonomy" id="398527"/>
    <lineage>
        <taxon>Bacteria</taxon>
        <taxon>Pseudomonadati</taxon>
        <taxon>Pseudomonadota</taxon>
        <taxon>Betaproteobacteria</taxon>
        <taxon>Burkholderiales</taxon>
        <taxon>Burkholderiaceae</taxon>
        <taxon>Paraburkholderia</taxon>
    </lineage>
</organism>
<dbReference type="PANTHER" id="PTHR47506:SF1">
    <property type="entry name" value="HTH-TYPE TRANSCRIPTIONAL REGULATOR YJDC"/>
    <property type="match status" value="1"/>
</dbReference>
<dbReference type="InterPro" id="IPR036271">
    <property type="entry name" value="Tet_transcr_reg_TetR-rel_C_sf"/>
</dbReference>
<keyword evidence="1" id="KW-0805">Transcription regulation</keyword>
<dbReference type="HOGENOM" id="CLU_926458_0_0_4"/>
<proteinExistence type="predicted"/>
<dbReference type="EMBL" id="CP001053">
    <property type="protein sequence ID" value="ACD20938.1"/>
    <property type="molecule type" value="Genomic_DNA"/>
</dbReference>
<evidence type="ECO:0000259" key="3">
    <source>
        <dbReference type="Pfam" id="PF16925"/>
    </source>
</evidence>
<dbReference type="KEGG" id="bpy:Bphyt_6640"/>
<evidence type="ECO:0000313" key="4">
    <source>
        <dbReference type="EMBL" id="ACD20938.1"/>
    </source>
</evidence>